<feature type="non-terminal residue" evidence="1">
    <location>
        <position position="1"/>
    </location>
</feature>
<name>A0A1A8BI82_NOTKA</name>
<reference evidence="1" key="2">
    <citation type="submission" date="2016-06" db="EMBL/GenBank/DDBJ databases">
        <title>The genome of a short-lived fish provides insights into sex chromosome evolution and the genetic control of aging.</title>
        <authorList>
            <person name="Reichwald K."/>
            <person name="Felder M."/>
            <person name="Petzold A."/>
            <person name="Koch P."/>
            <person name="Groth M."/>
            <person name="Platzer M."/>
        </authorList>
    </citation>
    <scope>NUCLEOTIDE SEQUENCE</scope>
    <source>
        <tissue evidence="1">Brain</tissue>
    </source>
</reference>
<evidence type="ECO:0000313" key="1">
    <source>
        <dbReference type="EMBL" id="SBP66356.1"/>
    </source>
</evidence>
<protein>
    <submittedName>
        <fullName evidence="1">Uncharacterized protein</fullName>
    </submittedName>
</protein>
<organism evidence="1">
    <name type="scientific">Nothobranchius kadleci</name>
    <name type="common">African annual killifish</name>
    <dbReference type="NCBI Taxonomy" id="1051664"/>
    <lineage>
        <taxon>Eukaryota</taxon>
        <taxon>Metazoa</taxon>
        <taxon>Chordata</taxon>
        <taxon>Craniata</taxon>
        <taxon>Vertebrata</taxon>
        <taxon>Euteleostomi</taxon>
        <taxon>Actinopterygii</taxon>
        <taxon>Neopterygii</taxon>
        <taxon>Teleostei</taxon>
        <taxon>Neoteleostei</taxon>
        <taxon>Acanthomorphata</taxon>
        <taxon>Ovalentaria</taxon>
        <taxon>Atherinomorphae</taxon>
        <taxon>Cyprinodontiformes</taxon>
        <taxon>Nothobranchiidae</taxon>
        <taxon>Nothobranchius</taxon>
    </lineage>
</organism>
<proteinExistence type="predicted"/>
<feature type="non-terminal residue" evidence="1">
    <location>
        <position position="91"/>
    </location>
</feature>
<reference evidence="1" key="1">
    <citation type="submission" date="2016-05" db="EMBL/GenBank/DDBJ databases">
        <authorList>
            <person name="Lavstsen T."/>
            <person name="Jespersen J.S."/>
        </authorList>
    </citation>
    <scope>NUCLEOTIDE SEQUENCE</scope>
    <source>
        <tissue evidence="1">Brain</tissue>
    </source>
</reference>
<dbReference type="EMBL" id="HADZ01002415">
    <property type="protein sequence ID" value="SBP66356.1"/>
    <property type="molecule type" value="Transcribed_RNA"/>
</dbReference>
<gene>
    <name evidence="1" type="primary">Nfu_g_1_024457</name>
</gene>
<sequence>LDAIVNLLRVVNHALAKFSTSVYKNVLVKRKTAQTHNYVPHSKKDNSAEKNIQTSCVQVNITRHSCTLSIFKYRRNSEKVIFLLLKGCFTV</sequence>
<dbReference type="AlphaFoldDB" id="A0A1A8BI82"/>
<accession>A0A1A8BI82</accession>